<dbReference type="EMBL" id="JANJYI010000003">
    <property type="protein sequence ID" value="KAK2655109.1"/>
    <property type="molecule type" value="Genomic_DNA"/>
</dbReference>
<accession>A0AAD9X949</accession>
<name>A0AAD9X949_9ROSI</name>
<reference evidence="1" key="1">
    <citation type="journal article" date="2023" name="Plant J.">
        <title>Genome sequences and population genomics provide insights into the demographic history, inbreeding, and mutation load of two 'living fossil' tree species of Dipteronia.</title>
        <authorList>
            <person name="Feng Y."/>
            <person name="Comes H.P."/>
            <person name="Chen J."/>
            <person name="Zhu S."/>
            <person name="Lu R."/>
            <person name="Zhang X."/>
            <person name="Li P."/>
            <person name="Qiu J."/>
            <person name="Olsen K.M."/>
            <person name="Qiu Y."/>
        </authorList>
    </citation>
    <scope>NUCLEOTIDE SEQUENCE</scope>
    <source>
        <strain evidence="1">KIB01</strain>
    </source>
</reference>
<gene>
    <name evidence="1" type="ORF">Ddye_008161</name>
</gene>
<evidence type="ECO:0000313" key="2">
    <source>
        <dbReference type="Proteomes" id="UP001280121"/>
    </source>
</evidence>
<dbReference type="PANTHER" id="PTHR10792:SF8">
    <property type="entry name" value="RIBOSOME BIOGENESIS PROTEIN RLP24-RELATED"/>
    <property type="match status" value="1"/>
</dbReference>
<dbReference type="PANTHER" id="PTHR10792">
    <property type="entry name" value="60S RIBOSOMAL PROTEIN L24"/>
    <property type="match status" value="1"/>
</dbReference>
<dbReference type="AlphaFoldDB" id="A0AAD9X949"/>
<proteinExistence type="predicted"/>
<dbReference type="GO" id="GO:0042273">
    <property type="term" value="P:ribosomal large subunit biogenesis"/>
    <property type="evidence" value="ECO:0007669"/>
    <property type="project" value="TreeGrafter"/>
</dbReference>
<sequence length="157" mass="18250">MSPSRLLVSVSQTLQKKLKAQQNLFNPPTLYASIQFLTLYPGHGIQFVRNDAKAIEWKGQEKLGGASLFSFCFPCLKDSTFEFERKRNTPERYYRNLTENTLKAIKKIDKIRVAREERLHSKRMVGKKSKERKEAAVELEQASTCSKLHLFFHRTNL</sequence>
<dbReference type="Proteomes" id="UP001280121">
    <property type="component" value="Unassembled WGS sequence"/>
</dbReference>
<evidence type="ECO:0000313" key="1">
    <source>
        <dbReference type="EMBL" id="KAK2655109.1"/>
    </source>
</evidence>
<keyword evidence="2" id="KW-1185">Reference proteome</keyword>
<protein>
    <submittedName>
        <fullName evidence="1">Uncharacterized protein</fullName>
    </submittedName>
</protein>
<dbReference type="GO" id="GO:0003735">
    <property type="term" value="F:structural constituent of ribosome"/>
    <property type="evidence" value="ECO:0007669"/>
    <property type="project" value="InterPro"/>
</dbReference>
<dbReference type="GO" id="GO:0005730">
    <property type="term" value="C:nucleolus"/>
    <property type="evidence" value="ECO:0007669"/>
    <property type="project" value="TreeGrafter"/>
</dbReference>
<dbReference type="InterPro" id="IPR056366">
    <property type="entry name" value="Ribosomal_eL24"/>
</dbReference>
<comment type="caution">
    <text evidence="1">The sequence shown here is derived from an EMBL/GenBank/DDBJ whole genome shotgun (WGS) entry which is preliminary data.</text>
</comment>
<organism evidence="1 2">
    <name type="scientific">Dipteronia dyeriana</name>
    <dbReference type="NCBI Taxonomy" id="168575"/>
    <lineage>
        <taxon>Eukaryota</taxon>
        <taxon>Viridiplantae</taxon>
        <taxon>Streptophyta</taxon>
        <taxon>Embryophyta</taxon>
        <taxon>Tracheophyta</taxon>
        <taxon>Spermatophyta</taxon>
        <taxon>Magnoliopsida</taxon>
        <taxon>eudicotyledons</taxon>
        <taxon>Gunneridae</taxon>
        <taxon>Pentapetalae</taxon>
        <taxon>rosids</taxon>
        <taxon>malvids</taxon>
        <taxon>Sapindales</taxon>
        <taxon>Sapindaceae</taxon>
        <taxon>Hippocastanoideae</taxon>
        <taxon>Acereae</taxon>
        <taxon>Dipteronia</taxon>
    </lineage>
</organism>